<reference evidence="1 2" key="1">
    <citation type="journal article" date="2019" name="Int. J. Syst. Evol. Microbiol.">
        <title>The Global Catalogue of Microorganisms (GCM) 10K type strain sequencing project: providing services to taxonomists for standard genome sequencing and annotation.</title>
        <authorList>
            <consortium name="The Broad Institute Genomics Platform"/>
            <consortium name="The Broad Institute Genome Sequencing Center for Infectious Disease"/>
            <person name="Wu L."/>
            <person name="Ma J."/>
        </authorList>
    </citation>
    <scope>NUCLEOTIDE SEQUENCE [LARGE SCALE GENOMIC DNA]</scope>
    <source>
        <strain evidence="1 2">JCM 14560</strain>
    </source>
</reference>
<protein>
    <submittedName>
        <fullName evidence="1">Uncharacterized protein</fullName>
    </submittedName>
</protein>
<dbReference type="Proteomes" id="UP001422759">
    <property type="component" value="Unassembled WGS sequence"/>
</dbReference>
<name>A0ABN2ZU73_9ACTN</name>
<accession>A0ABN2ZU73</accession>
<proteinExistence type="predicted"/>
<dbReference type="EMBL" id="BAAANT010000021">
    <property type="protein sequence ID" value="GAA2147367.1"/>
    <property type="molecule type" value="Genomic_DNA"/>
</dbReference>
<evidence type="ECO:0000313" key="2">
    <source>
        <dbReference type="Proteomes" id="UP001422759"/>
    </source>
</evidence>
<dbReference type="RefSeq" id="WP_344466571.1">
    <property type="nucleotide sequence ID" value="NZ_BAAANT010000021.1"/>
</dbReference>
<comment type="caution">
    <text evidence="1">The sequence shown here is derived from an EMBL/GenBank/DDBJ whole genome shotgun (WGS) entry which is preliminary data.</text>
</comment>
<evidence type="ECO:0000313" key="1">
    <source>
        <dbReference type="EMBL" id="GAA2147367.1"/>
    </source>
</evidence>
<organism evidence="1 2">
    <name type="scientific">Kitasatospora kazusensis</name>
    <dbReference type="NCBI Taxonomy" id="407974"/>
    <lineage>
        <taxon>Bacteria</taxon>
        <taxon>Bacillati</taxon>
        <taxon>Actinomycetota</taxon>
        <taxon>Actinomycetes</taxon>
        <taxon>Kitasatosporales</taxon>
        <taxon>Streptomycetaceae</taxon>
        <taxon>Kitasatospora</taxon>
    </lineage>
</organism>
<keyword evidence="2" id="KW-1185">Reference proteome</keyword>
<gene>
    <name evidence="1" type="ORF">GCM10009760_38210</name>
</gene>
<sequence length="98" mass="10629">MSRYHGPANVLSGGKAIPVEADLYAEHPADDLSRWWGTVQAEQSADRSADGGDGFWASSGQRWGRLRLPDGRDGSFVAVEHAAGELWMEINGRGSEPF</sequence>